<keyword evidence="3" id="KW-1185">Reference proteome</keyword>
<dbReference type="EMBL" id="AGBW02008869">
    <property type="protein sequence ID" value="OWR52328.1"/>
    <property type="molecule type" value="Genomic_DNA"/>
</dbReference>
<keyword evidence="1" id="KW-1133">Transmembrane helix</keyword>
<comment type="caution">
    <text evidence="2">The sequence shown here is derived from an EMBL/GenBank/DDBJ whole genome shotgun (WGS) entry which is preliminary data.</text>
</comment>
<proteinExistence type="predicted"/>
<organism evidence="2 3">
    <name type="scientific">Danaus plexippus plexippus</name>
    <dbReference type="NCBI Taxonomy" id="278856"/>
    <lineage>
        <taxon>Eukaryota</taxon>
        <taxon>Metazoa</taxon>
        <taxon>Ecdysozoa</taxon>
        <taxon>Arthropoda</taxon>
        <taxon>Hexapoda</taxon>
        <taxon>Insecta</taxon>
        <taxon>Pterygota</taxon>
        <taxon>Neoptera</taxon>
        <taxon>Endopterygota</taxon>
        <taxon>Lepidoptera</taxon>
        <taxon>Glossata</taxon>
        <taxon>Ditrysia</taxon>
        <taxon>Papilionoidea</taxon>
        <taxon>Nymphalidae</taxon>
        <taxon>Danainae</taxon>
        <taxon>Danaini</taxon>
        <taxon>Danaina</taxon>
        <taxon>Danaus</taxon>
        <taxon>Danaus</taxon>
    </lineage>
</organism>
<name>A0A212FF29_DANPL</name>
<keyword evidence="1" id="KW-0472">Membrane</keyword>
<feature type="transmembrane region" description="Helical" evidence="1">
    <location>
        <begin position="12"/>
        <end position="35"/>
    </location>
</feature>
<dbReference type="Proteomes" id="UP000007151">
    <property type="component" value="Unassembled WGS sequence"/>
</dbReference>
<evidence type="ECO:0000313" key="3">
    <source>
        <dbReference type="Proteomes" id="UP000007151"/>
    </source>
</evidence>
<sequence>FSSFRKNLLGIYTPIILLFTVAMITLVALAPIAGYTGMVGT</sequence>
<reference evidence="2 3" key="1">
    <citation type="journal article" date="2011" name="Cell">
        <title>The monarch butterfly genome yields insights into long-distance migration.</title>
        <authorList>
            <person name="Zhan S."/>
            <person name="Merlin C."/>
            <person name="Boore J.L."/>
            <person name="Reppert S.M."/>
        </authorList>
    </citation>
    <scope>NUCLEOTIDE SEQUENCE [LARGE SCALE GENOMIC DNA]</scope>
    <source>
        <strain evidence="2">F-2</strain>
    </source>
</reference>
<keyword evidence="1" id="KW-0812">Transmembrane</keyword>
<feature type="non-terminal residue" evidence="2">
    <location>
        <position position="1"/>
    </location>
</feature>
<dbReference type="InParanoid" id="A0A212FF29"/>
<evidence type="ECO:0000313" key="2">
    <source>
        <dbReference type="EMBL" id="OWR52328.1"/>
    </source>
</evidence>
<evidence type="ECO:0000256" key="1">
    <source>
        <dbReference type="SAM" id="Phobius"/>
    </source>
</evidence>
<gene>
    <name evidence="2" type="ORF">KGM_212916B</name>
</gene>
<protein>
    <submittedName>
        <fullName evidence="2">Ferric-chelate reductase 1 protein</fullName>
    </submittedName>
</protein>
<accession>A0A212FF29</accession>
<dbReference type="KEGG" id="dpl:KGM_212916B"/>
<dbReference type="AlphaFoldDB" id="A0A212FF29"/>